<comment type="caution">
    <text evidence="3">The sequence shown here is derived from an EMBL/GenBank/DDBJ whole genome shotgun (WGS) entry which is preliminary data.</text>
</comment>
<sequence>MLFDDTLRDLLSRASTIAILGAKDKPGSPVDRVGRYLMAAGYRVFPVHPVRKTVWGMPAAARLSDLPGLGFEPDIVCLFRAADYCPDHARETLALPRPPLLFWMQEGIRSPEAGEMLSRAGIAVVEDRCLQTEHKRLFPPKLFSCRRCGHCCHGRGGIVLGPRDLPRLAAHLGLTPEECLTRHTEILGGKPMLLCGDDGYCRFYRADRGCAVHEARPDVCRAWPYFRGNLVDPVSFDMAKADCPGIARDAAHADFAWEGFAYLKTRGILGTDPVREGRALIVGESELPARPRRTDAAPAKGVGSGRS</sequence>
<feature type="domain" description="CoA-binding" evidence="2">
    <location>
        <begin position="10"/>
        <end position="108"/>
    </location>
</feature>
<evidence type="ECO:0000313" key="4">
    <source>
        <dbReference type="Proteomes" id="UP000824225"/>
    </source>
</evidence>
<dbReference type="EMBL" id="DXAN01000016">
    <property type="protein sequence ID" value="HJA08531.1"/>
    <property type="molecule type" value="Genomic_DNA"/>
</dbReference>
<organism evidence="3 4">
    <name type="scientific">Candidatus Mailhella merdigallinarum</name>
    <dbReference type="NCBI Taxonomy" id="2838658"/>
    <lineage>
        <taxon>Bacteria</taxon>
        <taxon>Pseudomonadati</taxon>
        <taxon>Thermodesulfobacteriota</taxon>
        <taxon>Desulfovibrionia</taxon>
        <taxon>Desulfovibrionales</taxon>
        <taxon>Desulfovibrionaceae</taxon>
        <taxon>Mailhella</taxon>
    </lineage>
</organism>
<accession>A0A9D2HE57</accession>
<dbReference type="Proteomes" id="UP000824225">
    <property type="component" value="Unassembled WGS sequence"/>
</dbReference>
<dbReference type="SMART" id="SM00881">
    <property type="entry name" value="CoA_binding"/>
    <property type="match status" value="1"/>
</dbReference>
<dbReference type="InterPro" id="IPR003781">
    <property type="entry name" value="CoA-bd"/>
</dbReference>
<name>A0A9D2HE57_9BACT</name>
<dbReference type="Gene3D" id="3.40.50.720">
    <property type="entry name" value="NAD(P)-binding Rossmann-like Domain"/>
    <property type="match status" value="1"/>
</dbReference>
<dbReference type="Pfam" id="PF13380">
    <property type="entry name" value="CoA_binding_2"/>
    <property type="match status" value="1"/>
</dbReference>
<evidence type="ECO:0000256" key="1">
    <source>
        <dbReference type="SAM" id="MobiDB-lite"/>
    </source>
</evidence>
<evidence type="ECO:0000259" key="2">
    <source>
        <dbReference type="SMART" id="SM00881"/>
    </source>
</evidence>
<dbReference type="PANTHER" id="PTHR35866">
    <property type="entry name" value="PUTATIVE-RELATED"/>
    <property type="match status" value="1"/>
</dbReference>
<dbReference type="InterPro" id="IPR036291">
    <property type="entry name" value="NAD(P)-bd_dom_sf"/>
</dbReference>
<dbReference type="Pfam" id="PF03692">
    <property type="entry name" value="CxxCxxCC"/>
    <property type="match status" value="1"/>
</dbReference>
<reference evidence="3" key="2">
    <citation type="submission" date="2021-04" db="EMBL/GenBank/DDBJ databases">
        <authorList>
            <person name="Gilroy R."/>
        </authorList>
    </citation>
    <scope>NUCLEOTIDE SEQUENCE</scope>
    <source>
        <strain evidence="3">CHK186-16707</strain>
    </source>
</reference>
<dbReference type="InterPro" id="IPR005358">
    <property type="entry name" value="Puta_zinc/iron-chelating_dom"/>
</dbReference>
<feature type="region of interest" description="Disordered" evidence="1">
    <location>
        <begin position="285"/>
        <end position="307"/>
    </location>
</feature>
<proteinExistence type="predicted"/>
<gene>
    <name evidence="3" type="ORF">H9962_05010</name>
</gene>
<reference evidence="3" key="1">
    <citation type="journal article" date="2021" name="PeerJ">
        <title>Extensive microbial diversity within the chicken gut microbiome revealed by metagenomics and culture.</title>
        <authorList>
            <person name="Gilroy R."/>
            <person name="Ravi A."/>
            <person name="Getino M."/>
            <person name="Pursley I."/>
            <person name="Horton D.L."/>
            <person name="Alikhan N.F."/>
            <person name="Baker D."/>
            <person name="Gharbi K."/>
            <person name="Hall N."/>
            <person name="Watson M."/>
            <person name="Adriaenssens E.M."/>
            <person name="Foster-Nyarko E."/>
            <person name="Jarju S."/>
            <person name="Secka A."/>
            <person name="Antonio M."/>
            <person name="Oren A."/>
            <person name="Chaudhuri R.R."/>
            <person name="La Ragione R."/>
            <person name="Hildebrand F."/>
            <person name="Pallen M.J."/>
        </authorList>
    </citation>
    <scope>NUCLEOTIDE SEQUENCE</scope>
    <source>
        <strain evidence="3">CHK186-16707</strain>
    </source>
</reference>
<dbReference type="AlphaFoldDB" id="A0A9D2HE57"/>
<dbReference type="SUPFAM" id="SSF51735">
    <property type="entry name" value="NAD(P)-binding Rossmann-fold domains"/>
    <property type="match status" value="1"/>
</dbReference>
<protein>
    <submittedName>
        <fullName evidence="3">CoA-binding protein</fullName>
    </submittedName>
</protein>
<dbReference type="PANTHER" id="PTHR35866:SF1">
    <property type="entry name" value="YKGJ FAMILY CYSTEINE CLUSTER PROTEIN"/>
    <property type="match status" value="1"/>
</dbReference>
<evidence type="ECO:0000313" key="3">
    <source>
        <dbReference type="EMBL" id="HJA08531.1"/>
    </source>
</evidence>